<dbReference type="PANTHER" id="PTHR43319">
    <property type="entry name" value="BETA-LACTAMASE-RELATED"/>
    <property type="match status" value="1"/>
</dbReference>
<dbReference type="Gene3D" id="3.40.710.10">
    <property type="entry name" value="DD-peptidase/beta-lactamase superfamily"/>
    <property type="match status" value="1"/>
</dbReference>
<protein>
    <submittedName>
        <fullName evidence="4">Beta-lactamase domain-containing protein</fullName>
    </submittedName>
</protein>
<dbReference type="SUPFAM" id="SSF56601">
    <property type="entry name" value="beta-lactamase/transpeptidase-like"/>
    <property type="match status" value="1"/>
</dbReference>
<evidence type="ECO:0000259" key="1">
    <source>
        <dbReference type="Pfam" id="PF00144"/>
    </source>
</evidence>
<dbReference type="WBParaSite" id="ASIM_0000669401-mRNA-1">
    <property type="protein sequence ID" value="ASIM_0000669401-mRNA-1"/>
    <property type="gene ID" value="ASIM_0000669401"/>
</dbReference>
<organism evidence="4">
    <name type="scientific">Anisakis simplex</name>
    <name type="common">Herring worm</name>
    <dbReference type="NCBI Taxonomy" id="6269"/>
    <lineage>
        <taxon>Eukaryota</taxon>
        <taxon>Metazoa</taxon>
        <taxon>Ecdysozoa</taxon>
        <taxon>Nematoda</taxon>
        <taxon>Chromadorea</taxon>
        <taxon>Rhabditida</taxon>
        <taxon>Spirurina</taxon>
        <taxon>Ascaridomorpha</taxon>
        <taxon>Ascaridoidea</taxon>
        <taxon>Anisakidae</taxon>
        <taxon>Anisakis</taxon>
        <taxon>Anisakis simplex complex</taxon>
    </lineage>
</organism>
<evidence type="ECO:0000313" key="3">
    <source>
        <dbReference type="Proteomes" id="UP000267096"/>
    </source>
</evidence>
<reference evidence="2 3" key="2">
    <citation type="submission" date="2018-11" db="EMBL/GenBank/DDBJ databases">
        <authorList>
            <consortium name="Pathogen Informatics"/>
        </authorList>
    </citation>
    <scope>NUCLEOTIDE SEQUENCE [LARGE SCALE GENOMIC DNA]</scope>
</reference>
<dbReference type="AlphaFoldDB" id="A0A0M3JGD9"/>
<sequence length="79" mass="9044">MRPVWVPGTNCGYHALTIGFLIDQIVRRIDEKKRGITEFLREEILDKYGIDELCIGLTDEQQNKNVATLIQPSDEELLA</sequence>
<dbReference type="OrthoDB" id="5946976at2759"/>
<gene>
    <name evidence="2" type="ORF">ASIM_LOCUS6470</name>
</gene>
<dbReference type="InterPro" id="IPR052907">
    <property type="entry name" value="Beta-lactamase/esterase"/>
</dbReference>
<name>A0A0M3JGD9_ANISI</name>
<keyword evidence="3" id="KW-1185">Reference proteome</keyword>
<evidence type="ECO:0000313" key="2">
    <source>
        <dbReference type="EMBL" id="VDK27079.1"/>
    </source>
</evidence>
<accession>A0A0M3JGD9</accession>
<reference evidence="4" key="1">
    <citation type="submission" date="2017-02" db="UniProtKB">
        <authorList>
            <consortium name="WormBaseParasite"/>
        </authorList>
    </citation>
    <scope>IDENTIFICATION</scope>
</reference>
<dbReference type="InterPro" id="IPR012338">
    <property type="entry name" value="Beta-lactam/transpept-like"/>
</dbReference>
<proteinExistence type="predicted"/>
<dbReference type="InterPro" id="IPR001466">
    <property type="entry name" value="Beta-lactam-related"/>
</dbReference>
<dbReference type="EMBL" id="UYRR01014066">
    <property type="protein sequence ID" value="VDK27079.1"/>
    <property type="molecule type" value="Genomic_DNA"/>
</dbReference>
<evidence type="ECO:0000313" key="4">
    <source>
        <dbReference type="WBParaSite" id="ASIM_0000669401-mRNA-1"/>
    </source>
</evidence>
<dbReference type="Proteomes" id="UP000267096">
    <property type="component" value="Unassembled WGS sequence"/>
</dbReference>
<dbReference type="Pfam" id="PF00144">
    <property type="entry name" value="Beta-lactamase"/>
    <property type="match status" value="1"/>
</dbReference>
<feature type="domain" description="Beta-lactamase-related" evidence="1">
    <location>
        <begin position="2"/>
        <end position="69"/>
    </location>
</feature>
<dbReference type="PANTHER" id="PTHR43319:SF1">
    <property type="entry name" value="BETA-LACTAMASE-RELATED DOMAIN-CONTAINING PROTEIN"/>
    <property type="match status" value="1"/>
</dbReference>